<evidence type="ECO:0000313" key="2">
    <source>
        <dbReference type="EMBL" id="PON79444.1"/>
    </source>
</evidence>
<dbReference type="SUPFAM" id="SSF56300">
    <property type="entry name" value="Metallo-dependent phosphatases"/>
    <property type="match status" value="1"/>
</dbReference>
<accession>A0A2P5E1M1</accession>
<protein>
    <submittedName>
        <fullName evidence="2">Metallo-dependent phosphatase-like</fullName>
    </submittedName>
</protein>
<sequence>MEKPCWVRTLVVQLALCFALYFALHLGQPQNSVYNGRSASRPLDLYFISVRGGFRPLNQQIHLLKQLEKVAKTYKARFVVNVGELGEDDPLLQNLVSSPKVPWYANRVSKAHEEGGYFLKQVNVSYGKTLSIIGVNTGLLKDVLTGPLNETQNNQLHWLTRTLEETSGNWRIVVGFHPLAVCEERDEEMEANQSFETLQQILMKFEVNAYISGMDCSDQGSICYIENPGKNVIGPFLSLFSNQRESVDGFLLHRVNSLELVTYFVTSDGEVVHRSILQQRGKEDPVVWRVDPVARSVGSQPLVAACPLSAEGRIRLLGGLTRFLLLEGDGSVIFHEVVPSLLAAATGLKNQASREDLVAWQVDIGCAVRIREIRVDSEVPFFLCMAKWPRMAEGRIRLLGKSMASPLENDAFSNTLDCVAQLVHGNPRLVDFVHWRKLQVSDSFGFEGCVVNLMRISLIVVGFHPLAVCEERDEEAEANQVVETLQKIILKFGVFQAAGFTICFS</sequence>
<organism evidence="2 3">
    <name type="scientific">Parasponia andersonii</name>
    <name type="common">Sponia andersonii</name>
    <dbReference type="NCBI Taxonomy" id="3476"/>
    <lineage>
        <taxon>Eukaryota</taxon>
        <taxon>Viridiplantae</taxon>
        <taxon>Streptophyta</taxon>
        <taxon>Embryophyta</taxon>
        <taxon>Tracheophyta</taxon>
        <taxon>Spermatophyta</taxon>
        <taxon>Magnoliopsida</taxon>
        <taxon>eudicotyledons</taxon>
        <taxon>Gunneridae</taxon>
        <taxon>Pentapetalae</taxon>
        <taxon>rosids</taxon>
        <taxon>fabids</taxon>
        <taxon>Rosales</taxon>
        <taxon>Cannabaceae</taxon>
        <taxon>Parasponia</taxon>
    </lineage>
</organism>
<name>A0A2P5E1M1_PARAD</name>
<dbReference type="Proteomes" id="UP000237105">
    <property type="component" value="Unassembled WGS sequence"/>
</dbReference>
<dbReference type="Gene3D" id="3.60.21.10">
    <property type="match status" value="1"/>
</dbReference>
<gene>
    <name evidence="2" type="ORF">PanWU01x14_011790</name>
</gene>
<feature type="chain" id="PRO_5015154251" evidence="1">
    <location>
        <begin position="30"/>
        <end position="505"/>
    </location>
</feature>
<feature type="signal peptide" evidence="1">
    <location>
        <begin position="1"/>
        <end position="29"/>
    </location>
</feature>
<reference evidence="3" key="1">
    <citation type="submission" date="2016-06" db="EMBL/GenBank/DDBJ databases">
        <title>Parallel loss of symbiosis genes in relatives of nitrogen-fixing non-legume Parasponia.</title>
        <authorList>
            <person name="Van Velzen R."/>
            <person name="Holmer R."/>
            <person name="Bu F."/>
            <person name="Rutten L."/>
            <person name="Van Zeijl A."/>
            <person name="Liu W."/>
            <person name="Santuari L."/>
            <person name="Cao Q."/>
            <person name="Sharma T."/>
            <person name="Shen D."/>
            <person name="Roswanjaya Y."/>
            <person name="Wardhani T."/>
            <person name="Kalhor M.S."/>
            <person name="Jansen J."/>
            <person name="Van den Hoogen J."/>
            <person name="Gungor B."/>
            <person name="Hartog M."/>
            <person name="Hontelez J."/>
            <person name="Verver J."/>
            <person name="Yang W.-C."/>
            <person name="Schijlen E."/>
            <person name="Repin R."/>
            <person name="Schilthuizen M."/>
            <person name="Schranz E."/>
            <person name="Heidstra R."/>
            <person name="Miyata K."/>
            <person name="Fedorova E."/>
            <person name="Kohlen W."/>
            <person name="Bisseling T."/>
            <person name="Smit S."/>
            <person name="Geurts R."/>
        </authorList>
    </citation>
    <scope>NUCLEOTIDE SEQUENCE [LARGE SCALE GENOMIC DNA]</scope>
    <source>
        <strain evidence="3">cv. WU1-14</strain>
    </source>
</reference>
<keyword evidence="1" id="KW-0732">Signal</keyword>
<dbReference type="EMBL" id="JXTB01000004">
    <property type="protein sequence ID" value="PON79444.1"/>
    <property type="molecule type" value="Genomic_DNA"/>
</dbReference>
<dbReference type="PANTHER" id="PTHR32254:SF5">
    <property type="entry name" value="CALCINEURIN-LIKE METALLO-PHOSPHOESTERASE SUPERFAMILY PROTEIN"/>
    <property type="match status" value="1"/>
</dbReference>
<dbReference type="InterPro" id="IPR029052">
    <property type="entry name" value="Metallo-depent_PP-like"/>
</dbReference>
<dbReference type="PANTHER" id="PTHR32254">
    <property type="entry name" value="EXPRESSED PROTEIN"/>
    <property type="match status" value="1"/>
</dbReference>
<proteinExistence type="predicted"/>
<dbReference type="OrthoDB" id="411211at2759"/>
<evidence type="ECO:0000256" key="1">
    <source>
        <dbReference type="SAM" id="SignalP"/>
    </source>
</evidence>
<keyword evidence="3" id="KW-1185">Reference proteome</keyword>
<evidence type="ECO:0000313" key="3">
    <source>
        <dbReference type="Proteomes" id="UP000237105"/>
    </source>
</evidence>
<comment type="caution">
    <text evidence="2">The sequence shown here is derived from an EMBL/GenBank/DDBJ whole genome shotgun (WGS) entry which is preliminary data.</text>
</comment>
<dbReference type="AlphaFoldDB" id="A0A2P5E1M1"/>
<dbReference type="STRING" id="3476.A0A2P5E1M1"/>